<accession>A0A9Q1GT77</accession>
<dbReference type="SMART" id="SM00576">
    <property type="entry name" value="BTP"/>
    <property type="match status" value="1"/>
</dbReference>
<dbReference type="InterPro" id="IPR019473">
    <property type="entry name" value="TFIID_su8_C"/>
</dbReference>
<comment type="similarity">
    <text evidence="2">Belongs to the TAF8 family.</text>
</comment>
<evidence type="ECO:0000256" key="6">
    <source>
        <dbReference type="ARBA" id="ARBA00023242"/>
    </source>
</evidence>
<evidence type="ECO:0000256" key="4">
    <source>
        <dbReference type="ARBA" id="ARBA00023015"/>
    </source>
</evidence>
<evidence type="ECO:0000256" key="1">
    <source>
        <dbReference type="ARBA" id="ARBA00004123"/>
    </source>
</evidence>
<dbReference type="SUPFAM" id="SSF47113">
    <property type="entry name" value="Histone-fold"/>
    <property type="match status" value="1"/>
</dbReference>
<evidence type="ECO:0000313" key="9">
    <source>
        <dbReference type="Proteomes" id="UP001153076"/>
    </source>
</evidence>
<reference evidence="8" key="1">
    <citation type="submission" date="2022-04" db="EMBL/GenBank/DDBJ databases">
        <title>Carnegiea gigantea Genome sequencing and assembly v2.</title>
        <authorList>
            <person name="Copetti D."/>
            <person name="Sanderson M.J."/>
            <person name="Burquez A."/>
            <person name="Wojciechowski M.F."/>
        </authorList>
    </citation>
    <scope>NUCLEOTIDE SEQUENCE</scope>
    <source>
        <strain evidence="8">SGP5-SGP5p</strain>
        <tissue evidence="8">Aerial part</tissue>
    </source>
</reference>
<keyword evidence="9" id="KW-1185">Reference proteome</keyword>
<dbReference type="InterPro" id="IPR006565">
    <property type="entry name" value="BTP"/>
</dbReference>
<keyword evidence="5" id="KW-0804">Transcription</keyword>
<keyword evidence="6" id="KW-0539">Nucleus</keyword>
<evidence type="ECO:0000256" key="3">
    <source>
        <dbReference type="ARBA" id="ARBA00017307"/>
    </source>
</evidence>
<organism evidence="8 9">
    <name type="scientific">Carnegiea gigantea</name>
    <dbReference type="NCBI Taxonomy" id="171969"/>
    <lineage>
        <taxon>Eukaryota</taxon>
        <taxon>Viridiplantae</taxon>
        <taxon>Streptophyta</taxon>
        <taxon>Embryophyta</taxon>
        <taxon>Tracheophyta</taxon>
        <taxon>Spermatophyta</taxon>
        <taxon>Magnoliopsida</taxon>
        <taxon>eudicotyledons</taxon>
        <taxon>Gunneridae</taxon>
        <taxon>Pentapetalae</taxon>
        <taxon>Caryophyllales</taxon>
        <taxon>Cactineae</taxon>
        <taxon>Cactaceae</taxon>
        <taxon>Cactoideae</taxon>
        <taxon>Echinocereeae</taxon>
        <taxon>Carnegiea</taxon>
    </lineage>
</organism>
<evidence type="ECO:0000256" key="5">
    <source>
        <dbReference type="ARBA" id="ARBA00023163"/>
    </source>
</evidence>
<dbReference type="EMBL" id="JAKOGI010001558">
    <property type="protein sequence ID" value="KAJ8425022.1"/>
    <property type="molecule type" value="Genomic_DNA"/>
</dbReference>
<evidence type="ECO:0000313" key="8">
    <source>
        <dbReference type="EMBL" id="KAJ8425022.1"/>
    </source>
</evidence>
<dbReference type="GO" id="GO:0046982">
    <property type="term" value="F:protein heterodimerization activity"/>
    <property type="evidence" value="ECO:0007669"/>
    <property type="project" value="InterPro"/>
</dbReference>
<dbReference type="CDD" id="cd00076">
    <property type="entry name" value="HFD_SF"/>
    <property type="match status" value="1"/>
</dbReference>
<dbReference type="AlphaFoldDB" id="A0A9Q1GT77"/>
<feature type="domain" description="Bromodomain associated" evidence="7">
    <location>
        <begin position="23"/>
        <end position="99"/>
    </location>
</feature>
<dbReference type="InterPro" id="IPR009072">
    <property type="entry name" value="Histone-fold"/>
</dbReference>
<keyword evidence="4" id="KW-0805">Transcription regulation</keyword>
<comment type="subcellular location">
    <subcellularLocation>
        <location evidence="1">Nucleus</location>
    </subcellularLocation>
</comment>
<dbReference type="Gene3D" id="1.10.20.10">
    <property type="entry name" value="Histone, subunit A"/>
    <property type="match status" value="1"/>
</dbReference>
<sequence length="381" mass="41317">MSDGVGENKRESESNACRGACPDDYGRAVAKVGVAHICEGVGFEAIKQSAFVALSDIAIRYICDLGKSASLYASLAGRSEVSVFDIVKGLEDLGSSSDFSGSMEVDQSFGVMESGVLKEMAEFVGTLEETPFALSIPQFPVVKCPRGIPSFLHMGEVPNGKHIPTWLPAFPDPHTYIQSPVWNERKTDPRTDKVEQVRQRRKAERSLLSLQQRLLSNSLAGPSGSGNYNVTAGKDLGANTNNNAFLAPVLPVGEKEVSTVLLPSELTNEDAEKKQVSVLETFSPAIDAMKGAESDSMDLYRRVVSERRPVVHFKLKPLSSTAYNLNFISCCETVNLPRWLKVMKARSSGTHNGIASARPYAQVDVAYVLSQTGVARNLGRL</sequence>
<evidence type="ECO:0000259" key="7">
    <source>
        <dbReference type="SMART" id="SM00576"/>
    </source>
</evidence>
<protein>
    <recommendedName>
        <fullName evidence="3">Transcription initiation factor TFIID subunit 8</fullName>
    </recommendedName>
</protein>
<dbReference type="InterPro" id="IPR037818">
    <property type="entry name" value="TAF8"/>
</dbReference>
<dbReference type="OrthoDB" id="436852at2759"/>
<gene>
    <name evidence="8" type="ORF">Cgig2_012981</name>
</gene>
<dbReference type="Pfam" id="PF10406">
    <property type="entry name" value="TAF8_C"/>
    <property type="match status" value="1"/>
</dbReference>
<evidence type="ECO:0000256" key="2">
    <source>
        <dbReference type="ARBA" id="ARBA00008767"/>
    </source>
</evidence>
<dbReference type="PANTHER" id="PTHR46338:SF1">
    <property type="entry name" value="TRANSCRIPTION INITIATION FACTOR TFIID SUBUNIT 8"/>
    <property type="match status" value="1"/>
</dbReference>
<dbReference type="CDD" id="cd08049">
    <property type="entry name" value="TAF8"/>
    <property type="match status" value="1"/>
</dbReference>
<dbReference type="PANTHER" id="PTHR46338">
    <property type="entry name" value="TRANSCRIPTION INITIATION FACTOR TFIID SUBUNIT 8"/>
    <property type="match status" value="1"/>
</dbReference>
<dbReference type="Proteomes" id="UP001153076">
    <property type="component" value="Unassembled WGS sequence"/>
</dbReference>
<comment type="caution">
    <text evidence="8">The sequence shown here is derived from an EMBL/GenBank/DDBJ whole genome shotgun (WGS) entry which is preliminary data.</text>
</comment>
<name>A0A9Q1GT77_9CARY</name>
<proteinExistence type="inferred from homology"/>
<dbReference type="Pfam" id="PF07524">
    <property type="entry name" value="Bromo_TP"/>
    <property type="match status" value="1"/>
</dbReference>
<dbReference type="GO" id="GO:0005669">
    <property type="term" value="C:transcription factor TFIID complex"/>
    <property type="evidence" value="ECO:0007669"/>
    <property type="project" value="InterPro"/>
</dbReference>